<accession>A0A336MHL7</accession>
<proteinExistence type="predicted"/>
<keyword evidence="1" id="KW-0472">Membrane</keyword>
<feature type="transmembrane region" description="Helical" evidence="1">
    <location>
        <begin position="60"/>
        <end position="79"/>
    </location>
</feature>
<name>A0A336MHL7_CULSO</name>
<reference evidence="2" key="1">
    <citation type="submission" date="2018-07" db="EMBL/GenBank/DDBJ databases">
        <authorList>
            <person name="Quirk P.G."/>
            <person name="Krulwich T.A."/>
        </authorList>
    </citation>
    <scope>NUCLEOTIDE SEQUENCE</scope>
</reference>
<keyword evidence="1" id="KW-0812">Transmembrane</keyword>
<sequence>MVTFIPHNTTQNLNSNDDDSKLQNFRQLNTSTKDSLTTVNNNSEARGATYSYYYISRRVWYIPLWFLFYFCFYILGLIIRSIILHRIRADKVEVVNQRMIHENYQVNTDVVNDMTGRVLDYIEQYQQKYKKLS</sequence>
<protein>
    <submittedName>
        <fullName evidence="2">CSON001845 protein</fullName>
    </submittedName>
</protein>
<organism evidence="2">
    <name type="scientific">Culicoides sonorensis</name>
    <name type="common">Biting midge</name>
    <dbReference type="NCBI Taxonomy" id="179676"/>
    <lineage>
        <taxon>Eukaryota</taxon>
        <taxon>Metazoa</taxon>
        <taxon>Ecdysozoa</taxon>
        <taxon>Arthropoda</taxon>
        <taxon>Hexapoda</taxon>
        <taxon>Insecta</taxon>
        <taxon>Pterygota</taxon>
        <taxon>Neoptera</taxon>
        <taxon>Endopterygota</taxon>
        <taxon>Diptera</taxon>
        <taxon>Nematocera</taxon>
        <taxon>Chironomoidea</taxon>
        <taxon>Ceratopogonidae</taxon>
        <taxon>Ceratopogoninae</taxon>
        <taxon>Culicoides</taxon>
        <taxon>Monoculicoides</taxon>
    </lineage>
</organism>
<dbReference type="AlphaFoldDB" id="A0A336MHL7"/>
<evidence type="ECO:0000313" key="2">
    <source>
        <dbReference type="EMBL" id="SSX29894.1"/>
    </source>
</evidence>
<dbReference type="EMBL" id="UFQT01001299">
    <property type="protein sequence ID" value="SSX29894.1"/>
    <property type="molecule type" value="Genomic_DNA"/>
</dbReference>
<gene>
    <name evidence="2" type="primary">CSON001845</name>
</gene>
<dbReference type="VEuPathDB" id="VectorBase:CSON001845"/>
<evidence type="ECO:0000256" key="1">
    <source>
        <dbReference type="SAM" id="Phobius"/>
    </source>
</evidence>
<keyword evidence="1" id="KW-1133">Transmembrane helix</keyword>